<dbReference type="OrthoDB" id="5871134at2759"/>
<accession>A0A3P7LU53</accession>
<organism evidence="1 2">
    <name type="scientific">Strongylus vulgaris</name>
    <name type="common">Blood worm</name>
    <dbReference type="NCBI Taxonomy" id="40348"/>
    <lineage>
        <taxon>Eukaryota</taxon>
        <taxon>Metazoa</taxon>
        <taxon>Ecdysozoa</taxon>
        <taxon>Nematoda</taxon>
        <taxon>Chromadorea</taxon>
        <taxon>Rhabditida</taxon>
        <taxon>Rhabditina</taxon>
        <taxon>Rhabditomorpha</taxon>
        <taxon>Strongyloidea</taxon>
        <taxon>Strongylidae</taxon>
        <taxon>Strongylus</taxon>
    </lineage>
</organism>
<name>A0A3P7LU53_STRVU</name>
<evidence type="ECO:0000313" key="2">
    <source>
        <dbReference type="Proteomes" id="UP000270094"/>
    </source>
</evidence>
<evidence type="ECO:0000313" key="1">
    <source>
        <dbReference type="EMBL" id="VDM82628.1"/>
    </source>
</evidence>
<protein>
    <submittedName>
        <fullName evidence="1">Uncharacterized protein</fullName>
    </submittedName>
</protein>
<proteinExistence type="predicted"/>
<reference evidence="1 2" key="1">
    <citation type="submission" date="2018-11" db="EMBL/GenBank/DDBJ databases">
        <authorList>
            <consortium name="Pathogen Informatics"/>
        </authorList>
    </citation>
    <scope>NUCLEOTIDE SEQUENCE [LARGE SCALE GENOMIC DNA]</scope>
</reference>
<gene>
    <name evidence="1" type="ORF">SVUK_LOCUS17626</name>
</gene>
<keyword evidence="2" id="KW-1185">Reference proteome</keyword>
<dbReference type="EMBL" id="UYYB01118528">
    <property type="protein sequence ID" value="VDM82628.1"/>
    <property type="molecule type" value="Genomic_DNA"/>
</dbReference>
<dbReference type="AlphaFoldDB" id="A0A3P7LU53"/>
<dbReference type="Proteomes" id="UP000270094">
    <property type="component" value="Unassembled WGS sequence"/>
</dbReference>
<sequence>MLKFQNLVKPALEELLQETPGIIPEDLDTLRGSQDRALSNAFAKADDTSLRWRKFATTFLNKLGVFFAAPSR</sequence>